<name>A0A8S5MNK6_9CAUD</name>
<evidence type="ECO:0000256" key="3">
    <source>
        <dbReference type="ARBA" id="ARBA00022801"/>
    </source>
</evidence>
<dbReference type="InterPro" id="IPR038765">
    <property type="entry name" value="Papain-like_cys_pep_sf"/>
</dbReference>
<dbReference type="InterPro" id="IPR000064">
    <property type="entry name" value="NLP_P60_dom"/>
</dbReference>
<evidence type="ECO:0000256" key="4">
    <source>
        <dbReference type="ARBA" id="ARBA00022807"/>
    </source>
</evidence>
<dbReference type="PROSITE" id="PS51935">
    <property type="entry name" value="NLPC_P60"/>
    <property type="match status" value="1"/>
</dbReference>
<dbReference type="Pfam" id="PF01471">
    <property type="entry name" value="PG_binding_1"/>
    <property type="match status" value="1"/>
</dbReference>
<dbReference type="Gene3D" id="1.10.101.10">
    <property type="entry name" value="PGBD-like superfamily/PGBD"/>
    <property type="match status" value="1"/>
</dbReference>
<dbReference type="InterPro" id="IPR036365">
    <property type="entry name" value="PGBD-like_sf"/>
</dbReference>
<dbReference type="Gene3D" id="3.90.1720.10">
    <property type="entry name" value="endopeptidase domain like (from Nostoc punctiforme)"/>
    <property type="match status" value="1"/>
</dbReference>
<dbReference type="Pfam" id="PF00877">
    <property type="entry name" value="NLPC_P60"/>
    <property type="match status" value="1"/>
</dbReference>
<feature type="domain" description="NlpC/P60" evidence="5">
    <location>
        <begin position="1"/>
        <end position="171"/>
    </location>
</feature>
<keyword evidence="4" id="KW-0788">Thiol protease</keyword>
<evidence type="ECO:0000256" key="2">
    <source>
        <dbReference type="ARBA" id="ARBA00022670"/>
    </source>
</evidence>
<keyword evidence="2" id="KW-0645">Protease</keyword>
<proteinExistence type="inferred from homology"/>
<evidence type="ECO:0000313" key="6">
    <source>
        <dbReference type="EMBL" id="DAD83722.1"/>
    </source>
</evidence>
<dbReference type="PANTHER" id="PTHR47053:SF1">
    <property type="entry name" value="MUREIN DD-ENDOPEPTIDASE MEPH-RELATED"/>
    <property type="match status" value="1"/>
</dbReference>
<evidence type="ECO:0000256" key="1">
    <source>
        <dbReference type="ARBA" id="ARBA00007074"/>
    </source>
</evidence>
<evidence type="ECO:0000259" key="5">
    <source>
        <dbReference type="PROSITE" id="PS51935"/>
    </source>
</evidence>
<protein>
    <submittedName>
        <fullName evidence="6">Invasion associated secreted endopeptidase</fullName>
    </submittedName>
</protein>
<dbReference type="PANTHER" id="PTHR47053">
    <property type="entry name" value="MUREIN DD-ENDOPEPTIDASE MEPH-RELATED"/>
    <property type="match status" value="1"/>
</dbReference>
<dbReference type="SUPFAM" id="SSF54001">
    <property type="entry name" value="Cysteine proteinases"/>
    <property type="match status" value="1"/>
</dbReference>
<dbReference type="InterPro" id="IPR051202">
    <property type="entry name" value="Peptidase_C40"/>
</dbReference>
<dbReference type="SUPFAM" id="SSF47090">
    <property type="entry name" value="PGBD-like"/>
    <property type="match status" value="1"/>
</dbReference>
<sequence length="300" mass="33410">MTLVQQFLSYLGEHIGDAYVWGARGQCLTGMSDPEKWIRNKETSSTNAERAIRYMQKATKSPLYAFDCSGLICGFLMAKGLSGRVNSRTMYAKSKRIHRDELQPGDLVFRYRDKNKDGGGTYKYIYHVGVYVGNDKVIESKGRDDGVVLRGINASGPAYWNEYGRWDIISGAAKEDEPEQEVPAAPRIIELTSPMMRGNDIKLLQTALNALGYDAGDADGIAGKNTIAAIRRFAQDYTAAELPDILQATVSVDGKIYVGTLKKIRRSTHDQRMDMGNRNGTERHFAGLACPHKDRTERRG</sequence>
<keyword evidence="3" id="KW-0378">Hydrolase</keyword>
<accession>A0A8S5MNK6</accession>
<reference evidence="6" key="1">
    <citation type="journal article" date="2021" name="Proc. Natl. Acad. Sci. U.S.A.">
        <title>A Catalog of Tens of Thousands of Viruses from Human Metagenomes Reveals Hidden Associations with Chronic Diseases.</title>
        <authorList>
            <person name="Tisza M.J."/>
            <person name="Buck C.B."/>
        </authorList>
    </citation>
    <scope>NUCLEOTIDE SEQUENCE</scope>
    <source>
        <strain evidence="6">CtI7W9</strain>
    </source>
</reference>
<dbReference type="InterPro" id="IPR002477">
    <property type="entry name" value="Peptidoglycan-bd-like"/>
</dbReference>
<dbReference type="GO" id="GO:0008234">
    <property type="term" value="F:cysteine-type peptidase activity"/>
    <property type="evidence" value="ECO:0007669"/>
    <property type="project" value="UniProtKB-KW"/>
</dbReference>
<dbReference type="EMBL" id="BK014941">
    <property type="protein sequence ID" value="DAD83722.1"/>
    <property type="molecule type" value="Genomic_DNA"/>
</dbReference>
<organism evidence="6">
    <name type="scientific">Myoviridae sp. ctI7W9</name>
    <dbReference type="NCBI Taxonomy" id="2826636"/>
    <lineage>
        <taxon>Viruses</taxon>
        <taxon>Duplodnaviria</taxon>
        <taxon>Heunggongvirae</taxon>
        <taxon>Uroviricota</taxon>
        <taxon>Caudoviricetes</taxon>
    </lineage>
</organism>
<dbReference type="GO" id="GO:0001897">
    <property type="term" value="P:symbiont-mediated cytolysis of host cell"/>
    <property type="evidence" value="ECO:0007669"/>
    <property type="project" value="UniProtKB-ARBA"/>
</dbReference>
<comment type="similarity">
    <text evidence="1">Belongs to the peptidase C40 family.</text>
</comment>
<dbReference type="GO" id="GO:0006508">
    <property type="term" value="P:proteolysis"/>
    <property type="evidence" value="ECO:0007669"/>
    <property type="project" value="UniProtKB-KW"/>
</dbReference>
<dbReference type="InterPro" id="IPR036366">
    <property type="entry name" value="PGBDSf"/>
</dbReference>